<keyword evidence="1" id="KW-0472">Membrane</keyword>
<keyword evidence="3" id="KW-1185">Reference proteome</keyword>
<comment type="caution">
    <text evidence="2">The sequence shown here is derived from an EMBL/GenBank/DDBJ whole genome shotgun (WGS) entry which is preliminary data.</text>
</comment>
<feature type="transmembrane region" description="Helical" evidence="1">
    <location>
        <begin position="166"/>
        <end position="188"/>
    </location>
</feature>
<feature type="transmembrane region" description="Helical" evidence="1">
    <location>
        <begin position="46"/>
        <end position="73"/>
    </location>
</feature>
<accession>A0AAD7FD04</accession>
<dbReference type="Proteomes" id="UP001221142">
    <property type="component" value="Unassembled WGS sequence"/>
</dbReference>
<reference evidence="2" key="1">
    <citation type="submission" date="2023-03" db="EMBL/GenBank/DDBJ databases">
        <title>Massive genome expansion in bonnet fungi (Mycena s.s.) driven by repeated elements and novel gene families across ecological guilds.</title>
        <authorList>
            <consortium name="Lawrence Berkeley National Laboratory"/>
            <person name="Harder C.B."/>
            <person name="Miyauchi S."/>
            <person name="Viragh M."/>
            <person name="Kuo A."/>
            <person name="Thoen E."/>
            <person name="Andreopoulos B."/>
            <person name="Lu D."/>
            <person name="Skrede I."/>
            <person name="Drula E."/>
            <person name="Henrissat B."/>
            <person name="Morin E."/>
            <person name="Kohler A."/>
            <person name="Barry K."/>
            <person name="LaButti K."/>
            <person name="Morin E."/>
            <person name="Salamov A."/>
            <person name="Lipzen A."/>
            <person name="Mereny Z."/>
            <person name="Hegedus B."/>
            <person name="Baldrian P."/>
            <person name="Stursova M."/>
            <person name="Weitz H."/>
            <person name="Taylor A."/>
            <person name="Grigoriev I.V."/>
            <person name="Nagy L.G."/>
            <person name="Martin F."/>
            <person name="Kauserud H."/>
        </authorList>
    </citation>
    <scope>NUCLEOTIDE SEQUENCE</scope>
    <source>
        <strain evidence="2">9284</strain>
    </source>
</reference>
<protein>
    <submittedName>
        <fullName evidence="2">Uncharacterized protein</fullName>
    </submittedName>
</protein>
<feature type="transmembrane region" description="Helical" evidence="1">
    <location>
        <begin position="243"/>
        <end position="262"/>
    </location>
</feature>
<keyword evidence="1" id="KW-0812">Transmembrane</keyword>
<dbReference type="EMBL" id="JARKIF010000022">
    <property type="protein sequence ID" value="KAJ7616644.1"/>
    <property type="molecule type" value="Genomic_DNA"/>
</dbReference>
<feature type="transmembrane region" description="Helical" evidence="1">
    <location>
        <begin position="209"/>
        <end position="237"/>
    </location>
</feature>
<gene>
    <name evidence="2" type="ORF">FB45DRAFT_1105948</name>
</gene>
<name>A0AAD7FD04_9AGAR</name>
<dbReference type="AlphaFoldDB" id="A0AAD7FD04"/>
<evidence type="ECO:0000256" key="1">
    <source>
        <dbReference type="SAM" id="Phobius"/>
    </source>
</evidence>
<feature type="transmembrane region" description="Helical" evidence="1">
    <location>
        <begin position="126"/>
        <end position="146"/>
    </location>
</feature>
<organism evidence="2 3">
    <name type="scientific">Roridomyces roridus</name>
    <dbReference type="NCBI Taxonomy" id="1738132"/>
    <lineage>
        <taxon>Eukaryota</taxon>
        <taxon>Fungi</taxon>
        <taxon>Dikarya</taxon>
        <taxon>Basidiomycota</taxon>
        <taxon>Agaricomycotina</taxon>
        <taxon>Agaricomycetes</taxon>
        <taxon>Agaricomycetidae</taxon>
        <taxon>Agaricales</taxon>
        <taxon>Marasmiineae</taxon>
        <taxon>Mycenaceae</taxon>
        <taxon>Roridomyces</taxon>
    </lineage>
</organism>
<feature type="transmembrane region" description="Helical" evidence="1">
    <location>
        <begin position="12"/>
        <end position="34"/>
    </location>
</feature>
<evidence type="ECO:0000313" key="2">
    <source>
        <dbReference type="EMBL" id="KAJ7616644.1"/>
    </source>
</evidence>
<evidence type="ECO:0000313" key="3">
    <source>
        <dbReference type="Proteomes" id="UP001221142"/>
    </source>
</evidence>
<keyword evidence="1" id="KW-1133">Transmembrane helix</keyword>
<sequence>MSFILATGLAEGLLELGLFGVFTSLFSAVIYLFAARGLIWKRPVVFIVPALVGLFLAVTAHCINTILSLYFVFVHLGGGVPGELFYLTLNSPLSLAHISLVEVATFIVDSLVIHRVYIVWSSNKKVIIFPLFFIVSQLVSGTHIIVDFSRETLHNFYSLSNPWVVASLVSSLIINVYSTGMIINKMWPMSRSLERITGSRSSGKRLKRVLAVMVESAVLQTTWTICILVSFQIGLLIQDVFTALQPVVFGISLLLIHARVGLGWAKESLSSEATGLTVNLNTTTMRTQRPEELEDDVFERRKQWARESAV</sequence>
<proteinExistence type="predicted"/>
<feature type="transmembrane region" description="Helical" evidence="1">
    <location>
        <begin position="93"/>
        <end position="114"/>
    </location>
</feature>